<dbReference type="EMBL" id="CP011266">
    <property type="protein sequence ID" value="ALT68457.1"/>
    <property type="molecule type" value="Genomic_DNA"/>
</dbReference>
<protein>
    <submittedName>
        <fullName evidence="3">MatE efflux family protein</fullName>
    </submittedName>
</protein>
<dbReference type="Pfam" id="PF01554">
    <property type="entry name" value="MatE"/>
    <property type="match status" value="1"/>
</dbReference>
<dbReference type="PANTHER" id="PTHR43298">
    <property type="entry name" value="MULTIDRUG RESISTANCE PROTEIN NORM-RELATED"/>
    <property type="match status" value="1"/>
</dbReference>
<dbReference type="Proteomes" id="UP000067738">
    <property type="component" value="Chromosome"/>
</dbReference>
<keyword evidence="2" id="KW-1133">Transmembrane helix</keyword>
<sequence>MIGIFFFDDIIILVGAKDVMSYCIDYGKILFLLNIVFLLPNTTSSIFRAEGDVKRATKPLMLTAILNMILDPIFIYFFNLGIFGASVATILASLIGFIWMLYWIYIKNDTYFKFKIQYYKRNLEIYKKILIVSLPASFEEIIFSIVAIVFNYLIIMTAGVNEVASFTIAWRYISIIFLPCMAIGIATITVSGIAYGAKNVKNFDITIKYSTILSFIITLIISAIFFIFAYPLCELFSFQSGNIELVTRSSQILQLLVFYNVLIPFGATAAYTYQGIGSGFKSLGLTVLRELILSMFFAYLLGIILNMGVFGVYLGSIIGMNIGSAIGFMFILLFNKKFKKEVENLQITPHK</sequence>
<dbReference type="GO" id="GO:0015297">
    <property type="term" value="F:antiporter activity"/>
    <property type="evidence" value="ECO:0007669"/>
    <property type="project" value="InterPro"/>
</dbReference>
<accession>A0A0U3DQ26</accession>
<feature type="transmembrane region" description="Helical" evidence="2">
    <location>
        <begin position="252"/>
        <end position="271"/>
    </location>
</feature>
<feature type="transmembrane region" description="Helical" evidence="2">
    <location>
        <begin position="29"/>
        <end position="47"/>
    </location>
</feature>
<dbReference type="KEGG" id="mmil:sm9_0660"/>
<dbReference type="PATRIC" id="fig|230361.4.peg.684"/>
<feature type="transmembrane region" description="Helical" evidence="2">
    <location>
        <begin position="59"/>
        <end position="78"/>
    </location>
</feature>
<feature type="transmembrane region" description="Helical" evidence="2">
    <location>
        <begin position="84"/>
        <end position="105"/>
    </location>
</feature>
<feature type="transmembrane region" description="Helical" evidence="2">
    <location>
        <begin position="129"/>
        <end position="155"/>
    </location>
</feature>
<evidence type="ECO:0000256" key="2">
    <source>
        <dbReference type="SAM" id="Phobius"/>
    </source>
</evidence>
<dbReference type="GO" id="GO:0042910">
    <property type="term" value="F:xenobiotic transmembrane transporter activity"/>
    <property type="evidence" value="ECO:0007669"/>
    <property type="project" value="InterPro"/>
</dbReference>
<feature type="transmembrane region" description="Helical" evidence="2">
    <location>
        <begin position="209"/>
        <end position="232"/>
    </location>
</feature>
<gene>
    <name evidence="3" type="ORF">sm9_0660</name>
</gene>
<organism evidence="3 4">
    <name type="scientific">Methanobrevibacter millerae</name>
    <dbReference type="NCBI Taxonomy" id="230361"/>
    <lineage>
        <taxon>Archaea</taxon>
        <taxon>Methanobacteriati</taxon>
        <taxon>Methanobacteriota</taxon>
        <taxon>Methanomada group</taxon>
        <taxon>Methanobacteria</taxon>
        <taxon>Methanobacteriales</taxon>
        <taxon>Methanobacteriaceae</taxon>
        <taxon>Methanobrevibacter</taxon>
    </lineage>
</organism>
<proteinExistence type="predicted"/>
<feature type="transmembrane region" description="Helical" evidence="2">
    <location>
        <begin position="283"/>
        <end position="304"/>
    </location>
</feature>
<feature type="transmembrane region" description="Helical" evidence="2">
    <location>
        <begin position="175"/>
        <end position="197"/>
    </location>
</feature>
<keyword evidence="1" id="KW-0813">Transport</keyword>
<dbReference type="GO" id="GO:0005886">
    <property type="term" value="C:plasma membrane"/>
    <property type="evidence" value="ECO:0007669"/>
    <property type="project" value="TreeGrafter"/>
</dbReference>
<dbReference type="AlphaFoldDB" id="A0A0U3DQ26"/>
<keyword evidence="2" id="KW-0472">Membrane</keyword>
<dbReference type="PANTHER" id="PTHR43298:SF2">
    <property type="entry name" value="FMN_FAD EXPORTER YEEO-RELATED"/>
    <property type="match status" value="1"/>
</dbReference>
<keyword evidence="2" id="KW-0812">Transmembrane</keyword>
<keyword evidence="4" id="KW-1185">Reference proteome</keyword>
<reference evidence="3 4" key="1">
    <citation type="submission" date="2015-04" db="EMBL/GenBank/DDBJ databases">
        <title>The complete genome sequence of the rumen methanogen Methanobrevibacter millerae SM9.</title>
        <authorList>
            <person name="Leahy S.C."/>
            <person name="Kelly W.J."/>
            <person name="Pacheco D.M."/>
            <person name="Li D."/>
            <person name="Altermann E."/>
            <person name="Attwood G.T."/>
        </authorList>
    </citation>
    <scope>NUCLEOTIDE SEQUENCE [LARGE SCALE GENOMIC DNA]</scope>
    <source>
        <strain evidence="3 4">SM9</strain>
    </source>
</reference>
<name>A0A0U3DQ26_9EURY</name>
<evidence type="ECO:0000313" key="3">
    <source>
        <dbReference type="EMBL" id="ALT68457.1"/>
    </source>
</evidence>
<dbReference type="InterPro" id="IPR002528">
    <property type="entry name" value="MATE_fam"/>
</dbReference>
<dbReference type="InterPro" id="IPR050222">
    <property type="entry name" value="MATE_MdtK"/>
</dbReference>
<feature type="transmembrane region" description="Helical" evidence="2">
    <location>
        <begin position="310"/>
        <end position="334"/>
    </location>
</feature>
<evidence type="ECO:0000256" key="1">
    <source>
        <dbReference type="ARBA" id="ARBA00022448"/>
    </source>
</evidence>
<evidence type="ECO:0000313" key="4">
    <source>
        <dbReference type="Proteomes" id="UP000067738"/>
    </source>
</evidence>